<dbReference type="Proteomes" id="UP000029226">
    <property type="component" value="Unassembled WGS sequence"/>
</dbReference>
<accession>A0A090QCR6</accession>
<gene>
    <name evidence="1" type="ORF">JCM19314_3603</name>
</gene>
<protein>
    <submittedName>
        <fullName evidence="1">Uncharacterized protein</fullName>
    </submittedName>
</protein>
<evidence type="ECO:0000313" key="1">
    <source>
        <dbReference type="EMBL" id="GAK99558.1"/>
    </source>
</evidence>
<organism evidence="1 2">
    <name type="scientific">Nonlabens ulvanivorans</name>
    <name type="common">Persicivirga ulvanivorans</name>
    <dbReference type="NCBI Taxonomy" id="906888"/>
    <lineage>
        <taxon>Bacteria</taxon>
        <taxon>Pseudomonadati</taxon>
        <taxon>Bacteroidota</taxon>
        <taxon>Flavobacteriia</taxon>
        <taxon>Flavobacteriales</taxon>
        <taxon>Flavobacteriaceae</taxon>
        <taxon>Nonlabens</taxon>
    </lineage>
</organism>
<sequence length="224" mass="24750">MQNVISRGQRSAEQSRCAGSFIIFRFRESDSNDNKKTYTFKTYLNPPNLMKTKKINYLLLACIVLLVTACNWPTDTPETALDCSGDGHGIIQRSQGVQMVNDFNQINQTIMNENLPYINTNGDSINVSHTPEVHFNLDDMKCFIEYVESFEGEYENLGIRAYLAAQNDPTTNNYKTTIIFAPTGYPVVTTGSAIFPQAPNIPGADLLNHGNAGMPPVGTGLSNP</sequence>
<proteinExistence type="predicted"/>
<name>A0A090QCR6_NONUL</name>
<reference evidence="1 2" key="1">
    <citation type="journal article" date="2014" name="Genome Announc.">
        <title>Draft Genome Sequences of Marine Flavobacterium Nonlabens Strains NR17, NR24, NR27, NR32, NR33, and Ara13.</title>
        <authorList>
            <person name="Nakanishi M."/>
            <person name="Meirelles P."/>
            <person name="Suzuki R."/>
            <person name="Takatani N."/>
            <person name="Mino S."/>
            <person name="Suda W."/>
            <person name="Oshima K."/>
            <person name="Hattori M."/>
            <person name="Ohkuma M."/>
            <person name="Hosokawa M."/>
            <person name="Miyashita K."/>
            <person name="Thompson F.L."/>
            <person name="Niwa A."/>
            <person name="Sawabe T."/>
            <person name="Sawabe T."/>
        </authorList>
    </citation>
    <scope>NUCLEOTIDE SEQUENCE [LARGE SCALE GENOMIC DNA]</scope>
    <source>
        <strain evidence="2">JCM19314</strain>
    </source>
</reference>
<dbReference type="EMBL" id="BBMM01000002">
    <property type="protein sequence ID" value="GAK99558.1"/>
    <property type="molecule type" value="Genomic_DNA"/>
</dbReference>
<dbReference type="AlphaFoldDB" id="A0A090QCR6"/>
<evidence type="ECO:0000313" key="2">
    <source>
        <dbReference type="Proteomes" id="UP000029226"/>
    </source>
</evidence>
<comment type="caution">
    <text evidence="1">The sequence shown here is derived from an EMBL/GenBank/DDBJ whole genome shotgun (WGS) entry which is preliminary data.</text>
</comment>